<dbReference type="CDD" id="cd20292">
    <property type="entry name" value="cupin_QdtA-like"/>
    <property type="match status" value="1"/>
</dbReference>
<protein>
    <submittedName>
        <fullName evidence="2">WxcM-like domain-containing protein</fullName>
    </submittedName>
</protein>
<name>A0A562ZI94_9BURK</name>
<dbReference type="Pfam" id="PF05523">
    <property type="entry name" value="FdtA"/>
    <property type="match status" value="1"/>
</dbReference>
<dbReference type="InterPro" id="IPR014710">
    <property type="entry name" value="RmlC-like_jellyroll"/>
</dbReference>
<dbReference type="EMBL" id="VOBQ01000022">
    <property type="protein sequence ID" value="TWO67914.1"/>
    <property type="molecule type" value="Genomic_DNA"/>
</dbReference>
<proteinExistence type="predicted"/>
<evidence type="ECO:0000313" key="3">
    <source>
        <dbReference type="Proteomes" id="UP000318199"/>
    </source>
</evidence>
<feature type="domain" description="Sugar 3,4-ketoisomerase QdtA cupin" evidence="1">
    <location>
        <begin position="41"/>
        <end position="168"/>
    </location>
</feature>
<gene>
    <name evidence="2" type="ORF">FN976_25125</name>
</gene>
<evidence type="ECO:0000313" key="2">
    <source>
        <dbReference type="EMBL" id="TWO67914.1"/>
    </source>
</evidence>
<sequence length="176" mass="19910">MPGGLTRTPRRARWRWNCGWRRSVAESRLREASRAATNVRGVTLHEMRSVQDPRGDLSAGEVGRDVPFEVKRYFLVYGVPRLEQRGEHAHRRCHQFLVAVAGSLHVIADDGVQQQEFVLDRPSRGLYLPPMVWGVQHRHSADGVLLVLASDAYDPADYIRDYREFLALAGRPPSGA</sequence>
<comment type="caution">
    <text evidence="2">The sequence shown here is derived from an EMBL/GenBank/DDBJ whole genome shotgun (WGS) entry which is preliminary data.</text>
</comment>
<dbReference type="InterPro" id="IPR008894">
    <property type="entry name" value="QdtA_cupin_dom"/>
</dbReference>
<keyword evidence="3" id="KW-1185">Reference proteome</keyword>
<accession>A0A562ZI94</accession>
<reference evidence="2 3" key="1">
    <citation type="submission" date="2019-07" db="EMBL/GenBank/DDBJ databases">
        <title>Caenimonas sedimenti sp. nov., isolated from activated sludge.</title>
        <authorList>
            <person name="Xu J."/>
        </authorList>
    </citation>
    <scope>NUCLEOTIDE SEQUENCE [LARGE SCALE GENOMIC DNA]</scope>
    <source>
        <strain evidence="2 3">HX-9-20</strain>
    </source>
</reference>
<dbReference type="InterPro" id="IPR011051">
    <property type="entry name" value="RmlC_Cupin_sf"/>
</dbReference>
<dbReference type="SUPFAM" id="SSF51182">
    <property type="entry name" value="RmlC-like cupins"/>
    <property type="match status" value="1"/>
</dbReference>
<dbReference type="AlphaFoldDB" id="A0A562ZI94"/>
<dbReference type="OrthoDB" id="272049at2"/>
<dbReference type="Proteomes" id="UP000318199">
    <property type="component" value="Unassembled WGS sequence"/>
</dbReference>
<dbReference type="Gene3D" id="2.60.120.10">
    <property type="entry name" value="Jelly Rolls"/>
    <property type="match status" value="1"/>
</dbReference>
<organism evidence="2 3">
    <name type="scientific">Caenimonas sedimenti</name>
    <dbReference type="NCBI Taxonomy" id="2596921"/>
    <lineage>
        <taxon>Bacteria</taxon>
        <taxon>Pseudomonadati</taxon>
        <taxon>Pseudomonadota</taxon>
        <taxon>Betaproteobacteria</taxon>
        <taxon>Burkholderiales</taxon>
        <taxon>Comamonadaceae</taxon>
        <taxon>Caenimonas</taxon>
    </lineage>
</organism>
<evidence type="ECO:0000259" key="1">
    <source>
        <dbReference type="Pfam" id="PF05523"/>
    </source>
</evidence>